<evidence type="ECO:0000256" key="1">
    <source>
        <dbReference type="ARBA" id="ARBA00022741"/>
    </source>
</evidence>
<dbReference type="eggNOG" id="KOG1256">
    <property type="taxonomic scope" value="Eukaryota"/>
</dbReference>
<evidence type="ECO:0000313" key="4">
    <source>
        <dbReference type="EMBL" id="EGV64602.1"/>
    </source>
</evidence>
<sequence length="733" mass="82581">MSLAVDETKYVEELVEASVPLGELSLANSRPVPHTEEAGYSPIYINSFVQDNFGGKLRETPHPSLDTYYALFNHCVALHSQEKSFGVREVLDDGSRGEYVWETYGQINQLKKQLGAGFLYVLNNSPFRPSDEVQEKIDNHEKYVANLDETFFISIFSSNRREWALTDLACVNYSICNTALYDTLGPTTTKYILGLTKSPMIVCSKDKLKLLIDLKKQHPDELRDLITLVSMDSLDLQNPSSNDRSLHQYAKANNIMLYDFNQVIKLGELNWRPDIPPKPENIYMVSFTSGTTGANPKGVVLTHRNGVASATFCLAKNLTAARLEKIRYYNFLPLAHIYERMNLNYGMFRGYEIGFPSTPSPLSLLEDVKALKPHLLMLVPRVLTKLEAALKNQTVNNPDKPLLSKLFTAAVNYKMEKQSQGDGNEGRHFFYDRLINLVRKKVGFENIGAFSSGSAPIAPDTIKFLKAILNIGIAQGYGLTESFAGVCASPNYDSEPGSCGAPSITCEMRVREVPEMNYYAKDKNGPRGELQLRGPQIFKEYYKNPEETSKALSEDGWFSTGDIAEINGTTGRITIIDRVKNFFKLAQGEYITPEKIENIYLSCFPLVAQAFAHGESTESYLVGILGIELETSKPWLKKNFNIDVSSNEELLEKMNEKAIKTEFLKQMNASTKNLLQGFEKLNNIKLMVEPLKLEDDIITPTMKIKRPLAKRFFKDPLGELYTEGSLFRKETKL</sequence>
<dbReference type="GO" id="GO:0004467">
    <property type="term" value="F:long-chain fatty acid-CoA ligase activity"/>
    <property type="evidence" value="ECO:0007669"/>
    <property type="project" value="TreeGrafter"/>
</dbReference>
<dbReference type="KEGG" id="cten:18250234"/>
<dbReference type="Proteomes" id="UP000000707">
    <property type="component" value="Unassembled WGS sequence"/>
</dbReference>
<keyword evidence="1" id="KW-0547">Nucleotide-binding</keyword>
<reference evidence="4 5" key="1">
    <citation type="journal article" date="2011" name="Proc. Natl. Acad. Sci. U.S.A.">
        <title>Comparative genomics of xylose-fermenting fungi for enhanced biofuel production.</title>
        <authorList>
            <person name="Wohlbach D.J."/>
            <person name="Kuo A."/>
            <person name="Sato T.K."/>
            <person name="Potts K.M."/>
            <person name="Salamov A.A."/>
            <person name="LaButti K.M."/>
            <person name="Sun H."/>
            <person name="Clum A."/>
            <person name="Pangilinan J.L."/>
            <person name="Lindquist E.A."/>
            <person name="Lucas S."/>
            <person name="Lapidus A."/>
            <person name="Jin M."/>
            <person name="Gunawan C."/>
            <person name="Balan V."/>
            <person name="Dale B.E."/>
            <person name="Jeffries T.W."/>
            <person name="Zinkel R."/>
            <person name="Barry K.W."/>
            <person name="Grigoriev I.V."/>
            <person name="Gasch A.P."/>
        </authorList>
    </citation>
    <scope>NUCLEOTIDE SEQUENCE [LARGE SCALE GENOMIC DNA]</scope>
    <source>
        <strain evidence="5">ATCC 10573 / BCRC 21748 / CBS 615 / JCM 9827 / NBRC 10315 / NRRL Y-1498 / VKM Y-70</strain>
    </source>
</reference>
<accession>G3B244</accession>
<dbReference type="EMBL" id="GL996515">
    <property type="protein sequence ID" value="EGV64602.1"/>
    <property type="molecule type" value="Genomic_DNA"/>
</dbReference>
<organism evidence="5">
    <name type="scientific">Candida tenuis (strain ATCC 10573 / BCRC 21748 / CBS 615 / JCM 9827 / NBRC 10315 / NRRL Y-1498 / VKM Y-70)</name>
    <name type="common">Yeast</name>
    <name type="synonym">Yamadazyma tenuis</name>
    <dbReference type="NCBI Taxonomy" id="590646"/>
    <lineage>
        <taxon>Eukaryota</taxon>
        <taxon>Fungi</taxon>
        <taxon>Dikarya</taxon>
        <taxon>Ascomycota</taxon>
        <taxon>Saccharomycotina</taxon>
        <taxon>Pichiomycetes</taxon>
        <taxon>Debaryomycetaceae</taxon>
        <taxon>Yamadazyma</taxon>
    </lineage>
</organism>
<dbReference type="AlphaFoldDB" id="G3B244"/>
<dbReference type="InterPro" id="IPR000873">
    <property type="entry name" value="AMP-dep_synth/lig_dom"/>
</dbReference>
<gene>
    <name evidence="4" type="ORF">CANTEDRAFT_92835</name>
</gene>
<dbReference type="Pfam" id="PF00501">
    <property type="entry name" value="AMP-binding"/>
    <property type="match status" value="1"/>
</dbReference>
<dbReference type="GO" id="GO:0005783">
    <property type="term" value="C:endoplasmic reticulum"/>
    <property type="evidence" value="ECO:0007669"/>
    <property type="project" value="TreeGrafter"/>
</dbReference>
<proteinExistence type="predicted"/>
<dbReference type="GeneID" id="18250234"/>
<dbReference type="HOGENOM" id="CLU_000022_45_4_1"/>
<name>G3B244_CANTC</name>
<dbReference type="PANTHER" id="PTHR43272">
    <property type="entry name" value="LONG-CHAIN-FATTY-ACID--COA LIGASE"/>
    <property type="match status" value="1"/>
</dbReference>
<keyword evidence="5" id="KW-1185">Reference proteome</keyword>
<dbReference type="STRING" id="590646.G3B244"/>
<evidence type="ECO:0000256" key="2">
    <source>
        <dbReference type="ARBA" id="ARBA00022840"/>
    </source>
</evidence>
<dbReference type="InterPro" id="IPR042099">
    <property type="entry name" value="ANL_N_sf"/>
</dbReference>
<dbReference type="OrthoDB" id="1700726at2759"/>
<evidence type="ECO:0000259" key="3">
    <source>
        <dbReference type="Pfam" id="PF00501"/>
    </source>
</evidence>
<dbReference type="GO" id="GO:0016020">
    <property type="term" value="C:membrane"/>
    <property type="evidence" value="ECO:0007669"/>
    <property type="project" value="TreeGrafter"/>
</dbReference>
<evidence type="ECO:0000313" key="5">
    <source>
        <dbReference type="Proteomes" id="UP000000707"/>
    </source>
</evidence>
<keyword evidence="2" id="KW-0067">ATP-binding</keyword>
<dbReference type="GO" id="GO:0005524">
    <property type="term" value="F:ATP binding"/>
    <property type="evidence" value="ECO:0007669"/>
    <property type="project" value="UniProtKB-KW"/>
</dbReference>
<feature type="domain" description="AMP-dependent synthetase/ligase" evidence="3">
    <location>
        <begin position="153"/>
        <end position="542"/>
    </location>
</feature>
<dbReference type="PANTHER" id="PTHR43272:SF33">
    <property type="entry name" value="AMP-BINDING DOMAIN-CONTAINING PROTEIN-RELATED"/>
    <property type="match status" value="1"/>
</dbReference>
<dbReference type="SUPFAM" id="SSF56801">
    <property type="entry name" value="Acetyl-CoA synthetase-like"/>
    <property type="match status" value="1"/>
</dbReference>
<protein>
    <submittedName>
        <fullName evidence="4">Acetyl-CoA synthetase-like protein</fullName>
    </submittedName>
</protein>
<dbReference type="Gene3D" id="3.40.50.12780">
    <property type="entry name" value="N-terminal domain of ligase-like"/>
    <property type="match status" value="1"/>
</dbReference>